<dbReference type="InterPro" id="IPR002577">
    <property type="entry name" value="HTH_HxlR"/>
</dbReference>
<dbReference type="Pfam" id="PF01638">
    <property type="entry name" value="HxlR"/>
    <property type="match status" value="1"/>
</dbReference>
<accession>A0ABQ6I132</accession>
<keyword evidence="6" id="KW-1185">Reference proteome</keyword>
<evidence type="ECO:0000256" key="2">
    <source>
        <dbReference type="ARBA" id="ARBA00023125"/>
    </source>
</evidence>
<feature type="domain" description="HTH hxlR-type" evidence="4">
    <location>
        <begin position="23"/>
        <end position="121"/>
    </location>
</feature>
<evidence type="ECO:0000313" key="5">
    <source>
        <dbReference type="EMBL" id="GMA23941.1"/>
    </source>
</evidence>
<dbReference type="RefSeq" id="WP_284292842.1">
    <property type="nucleotide sequence ID" value="NZ_BSUK01000001.1"/>
</dbReference>
<organism evidence="5 6">
    <name type="scientific">Luteimicrobium album</name>
    <dbReference type="NCBI Taxonomy" id="1054550"/>
    <lineage>
        <taxon>Bacteria</taxon>
        <taxon>Bacillati</taxon>
        <taxon>Actinomycetota</taxon>
        <taxon>Actinomycetes</taxon>
        <taxon>Micrococcales</taxon>
        <taxon>Luteimicrobium</taxon>
    </lineage>
</organism>
<proteinExistence type="predicted"/>
<dbReference type="InterPro" id="IPR036390">
    <property type="entry name" value="WH_DNA-bd_sf"/>
</dbReference>
<keyword evidence="2" id="KW-0238">DNA-binding</keyword>
<dbReference type="PANTHER" id="PTHR33204:SF37">
    <property type="entry name" value="HTH-TYPE TRANSCRIPTIONAL REGULATOR YODB"/>
    <property type="match status" value="1"/>
</dbReference>
<gene>
    <name evidence="5" type="ORF">GCM10025864_17000</name>
</gene>
<keyword evidence="1" id="KW-0805">Transcription regulation</keyword>
<comment type="caution">
    <text evidence="5">The sequence shown here is derived from an EMBL/GenBank/DDBJ whole genome shotgun (WGS) entry which is preliminary data.</text>
</comment>
<dbReference type="EMBL" id="BSUK01000001">
    <property type="protein sequence ID" value="GMA23941.1"/>
    <property type="molecule type" value="Genomic_DNA"/>
</dbReference>
<dbReference type="Gene3D" id="1.10.10.10">
    <property type="entry name" value="Winged helix-like DNA-binding domain superfamily/Winged helix DNA-binding domain"/>
    <property type="match status" value="1"/>
</dbReference>
<dbReference type="InterPro" id="IPR036388">
    <property type="entry name" value="WH-like_DNA-bd_sf"/>
</dbReference>
<dbReference type="Proteomes" id="UP001157091">
    <property type="component" value="Unassembled WGS sequence"/>
</dbReference>
<protein>
    <submittedName>
        <fullName evidence="5">HxlR family transcriptional regulator</fullName>
    </submittedName>
</protein>
<reference evidence="6" key="1">
    <citation type="journal article" date="2019" name="Int. J. Syst. Evol. Microbiol.">
        <title>The Global Catalogue of Microorganisms (GCM) 10K type strain sequencing project: providing services to taxonomists for standard genome sequencing and annotation.</title>
        <authorList>
            <consortium name="The Broad Institute Genomics Platform"/>
            <consortium name="The Broad Institute Genome Sequencing Center for Infectious Disease"/>
            <person name="Wu L."/>
            <person name="Ma J."/>
        </authorList>
    </citation>
    <scope>NUCLEOTIDE SEQUENCE [LARGE SCALE GENOMIC DNA]</scope>
    <source>
        <strain evidence="6">NBRC 106348</strain>
    </source>
</reference>
<evidence type="ECO:0000313" key="6">
    <source>
        <dbReference type="Proteomes" id="UP001157091"/>
    </source>
</evidence>
<dbReference type="PANTHER" id="PTHR33204">
    <property type="entry name" value="TRANSCRIPTIONAL REGULATOR, MARR FAMILY"/>
    <property type="match status" value="1"/>
</dbReference>
<dbReference type="SUPFAM" id="SSF46785">
    <property type="entry name" value="Winged helix' DNA-binding domain"/>
    <property type="match status" value="1"/>
</dbReference>
<keyword evidence="3" id="KW-0804">Transcription</keyword>
<evidence type="ECO:0000259" key="4">
    <source>
        <dbReference type="PROSITE" id="PS51118"/>
    </source>
</evidence>
<sequence length="123" mass="13500">MTVSNEVSVLDRLLTDGKLAAACPSRIVLDHVTSRWGVLLLVALSERSMRWGELRRVVEGISEKMLAQTLRTLEADGIVDRAVTPSVPPRVDYALTDRGRGLVAHLLPLMGWIADNADEILAK</sequence>
<evidence type="ECO:0000256" key="1">
    <source>
        <dbReference type="ARBA" id="ARBA00023015"/>
    </source>
</evidence>
<evidence type="ECO:0000256" key="3">
    <source>
        <dbReference type="ARBA" id="ARBA00023163"/>
    </source>
</evidence>
<name>A0ABQ6I132_9MICO</name>
<dbReference type="PROSITE" id="PS51118">
    <property type="entry name" value="HTH_HXLR"/>
    <property type="match status" value="1"/>
</dbReference>